<organism evidence="5 6">
    <name type="scientific">Luteibacter sahnii</name>
    <dbReference type="NCBI Taxonomy" id="3021977"/>
    <lineage>
        <taxon>Bacteria</taxon>
        <taxon>Pseudomonadati</taxon>
        <taxon>Pseudomonadota</taxon>
        <taxon>Gammaproteobacteria</taxon>
        <taxon>Lysobacterales</taxon>
        <taxon>Rhodanobacteraceae</taxon>
        <taxon>Luteibacter</taxon>
    </lineage>
</organism>
<comment type="caution">
    <text evidence="5">The sequence shown here is derived from an EMBL/GenBank/DDBJ whole genome shotgun (WGS) entry which is preliminary data.</text>
</comment>
<keyword evidence="6" id="KW-1185">Reference proteome</keyword>
<dbReference type="RefSeq" id="WP_320551348.1">
    <property type="nucleotide sequence ID" value="NZ_JAQLOK010000003.1"/>
</dbReference>
<dbReference type="Pfam" id="PF00392">
    <property type="entry name" value="GntR"/>
    <property type="match status" value="1"/>
</dbReference>
<evidence type="ECO:0000256" key="1">
    <source>
        <dbReference type="ARBA" id="ARBA00023015"/>
    </source>
</evidence>
<dbReference type="SUPFAM" id="SSF46785">
    <property type="entry name" value="Winged helix' DNA-binding domain"/>
    <property type="match status" value="1"/>
</dbReference>
<dbReference type="Gene3D" id="1.10.10.10">
    <property type="entry name" value="Winged helix-like DNA-binding domain superfamily/Winged helix DNA-binding domain"/>
    <property type="match status" value="1"/>
</dbReference>
<accession>A0ABT6BDX3</accession>
<evidence type="ECO:0000256" key="3">
    <source>
        <dbReference type="ARBA" id="ARBA00023163"/>
    </source>
</evidence>
<dbReference type="SMART" id="SM00345">
    <property type="entry name" value="HTH_GNTR"/>
    <property type="match status" value="1"/>
</dbReference>
<keyword evidence="2" id="KW-0238">DNA-binding</keyword>
<dbReference type="InterPro" id="IPR000524">
    <property type="entry name" value="Tscrpt_reg_HTH_GntR"/>
</dbReference>
<dbReference type="Proteomes" id="UP001528850">
    <property type="component" value="Unassembled WGS sequence"/>
</dbReference>
<dbReference type="InterPro" id="IPR036388">
    <property type="entry name" value="WH-like_DNA-bd_sf"/>
</dbReference>
<reference evidence="5 6" key="1">
    <citation type="journal article" date="2024" name="Curr. Microbiol.">
        <title>Luteibacter sahnii sp. nov., A Novel Yellow-Colored Xanthomonadin Pigment Producing Probiotic Bacterium from Healthy Rice Seed Microbiome.</title>
        <authorList>
            <person name="Jaiswal G."/>
            <person name="Rana R."/>
            <person name="Nayak P.K."/>
            <person name="Chouhan R."/>
            <person name="Gandhi S.G."/>
            <person name="Patel H.K."/>
            <person name="Patil P.B."/>
        </authorList>
    </citation>
    <scope>NUCLEOTIDE SEQUENCE [LARGE SCALE GENOMIC DNA]</scope>
    <source>
        <strain evidence="5 6">PPL201</strain>
    </source>
</reference>
<dbReference type="InterPro" id="IPR036390">
    <property type="entry name" value="WH_DNA-bd_sf"/>
</dbReference>
<dbReference type="PANTHER" id="PTHR38445">
    <property type="entry name" value="HTH-TYPE TRANSCRIPTIONAL REPRESSOR YTRA"/>
    <property type="match status" value="1"/>
</dbReference>
<gene>
    <name evidence="5" type="ORF">P3W24_15330</name>
</gene>
<dbReference type="EMBL" id="JARJJS010000004">
    <property type="protein sequence ID" value="MDF4026344.1"/>
    <property type="molecule type" value="Genomic_DNA"/>
</dbReference>
<evidence type="ECO:0000313" key="5">
    <source>
        <dbReference type="EMBL" id="MDF4026344.1"/>
    </source>
</evidence>
<evidence type="ECO:0000313" key="6">
    <source>
        <dbReference type="Proteomes" id="UP001528850"/>
    </source>
</evidence>
<feature type="domain" description="HTH gntR-type" evidence="4">
    <location>
        <begin position="17"/>
        <end position="85"/>
    </location>
</feature>
<proteinExistence type="predicted"/>
<sequence length="135" mass="14748">MARTQALPIQIATGDPRPIGRQIVDAVRMRIATGELRPGAQLPSVRGLAQQLTINPNTVAKAYAELTADGWLEARQGLGLYVAEPRQRLSNAERDRRMDDAVQAFVHEVAALDYPPDRALGRLEKALAVLLKKSA</sequence>
<dbReference type="CDD" id="cd07377">
    <property type="entry name" value="WHTH_GntR"/>
    <property type="match status" value="1"/>
</dbReference>
<evidence type="ECO:0000256" key="2">
    <source>
        <dbReference type="ARBA" id="ARBA00023125"/>
    </source>
</evidence>
<protein>
    <submittedName>
        <fullName evidence="5">GntR family transcriptional regulator</fullName>
    </submittedName>
</protein>
<evidence type="ECO:0000259" key="4">
    <source>
        <dbReference type="PROSITE" id="PS50949"/>
    </source>
</evidence>
<dbReference type="PANTHER" id="PTHR38445:SF9">
    <property type="entry name" value="HTH-TYPE TRANSCRIPTIONAL REPRESSOR YTRA"/>
    <property type="match status" value="1"/>
</dbReference>
<keyword evidence="3" id="KW-0804">Transcription</keyword>
<keyword evidence="1" id="KW-0805">Transcription regulation</keyword>
<name>A0ABT6BDX3_9GAMM</name>
<dbReference type="PROSITE" id="PS50949">
    <property type="entry name" value="HTH_GNTR"/>
    <property type="match status" value="1"/>
</dbReference>